<keyword evidence="9 13" id="KW-1133">Transmembrane helix</keyword>
<dbReference type="SUPFAM" id="SSF52540">
    <property type="entry name" value="P-loop containing nucleoside triphosphate hydrolases"/>
    <property type="match status" value="1"/>
</dbReference>
<feature type="signal peptide" evidence="14">
    <location>
        <begin position="1"/>
        <end position="37"/>
    </location>
</feature>
<feature type="transmembrane region" description="Helical" evidence="13">
    <location>
        <begin position="982"/>
        <end position="1002"/>
    </location>
</feature>
<dbReference type="InterPro" id="IPR003439">
    <property type="entry name" value="ABC_transporter-like_ATP-bd"/>
</dbReference>
<reference evidence="16 17" key="1">
    <citation type="journal article" date="2018" name="Evol. Lett.">
        <title>Horizontal gene cluster transfer increased hallucinogenic mushroom diversity.</title>
        <authorList>
            <person name="Reynolds H.T."/>
            <person name="Vijayakumar V."/>
            <person name="Gluck-Thaler E."/>
            <person name="Korotkin H.B."/>
            <person name="Matheny P.B."/>
            <person name="Slot J.C."/>
        </authorList>
    </citation>
    <scope>NUCLEOTIDE SEQUENCE [LARGE SCALE GENOMIC DNA]</scope>
    <source>
        <strain evidence="16 17">SRW20</strain>
    </source>
</reference>
<comment type="caution">
    <text evidence="16">The sequence shown here is derived from an EMBL/GenBank/DDBJ whole genome shotgun (WGS) entry which is preliminary data.</text>
</comment>
<keyword evidence="17" id="KW-1185">Reference proteome</keyword>
<keyword evidence="4 13" id="KW-0812">Transmembrane</keyword>
<dbReference type="Gene3D" id="3.40.50.300">
    <property type="entry name" value="P-loop containing nucleotide triphosphate hydrolases"/>
    <property type="match status" value="1"/>
</dbReference>
<dbReference type="InterPro" id="IPR017871">
    <property type="entry name" value="ABC_transporter-like_CS"/>
</dbReference>
<keyword evidence="8" id="KW-0067">ATP-binding</keyword>
<keyword evidence="5 14" id="KW-0732">Signal</keyword>
<dbReference type="InParanoid" id="A0A409Y582"/>
<dbReference type="InterPro" id="IPR050352">
    <property type="entry name" value="ABCG_transporters"/>
</dbReference>
<dbReference type="InterPro" id="IPR003593">
    <property type="entry name" value="AAA+_ATPase"/>
</dbReference>
<evidence type="ECO:0000259" key="15">
    <source>
        <dbReference type="PROSITE" id="PS50893"/>
    </source>
</evidence>
<dbReference type="InterPro" id="IPR043926">
    <property type="entry name" value="ABCG_dom"/>
</dbReference>
<accession>A0A409Y582</accession>
<dbReference type="GO" id="GO:0016887">
    <property type="term" value="F:ATP hydrolysis activity"/>
    <property type="evidence" value="ECO:0007669"/>
    <property type="project" value="InterPro"/>
</dbReference>
<evidence type="ECO:0000256" key="6">
    <source>
        <dbReference type="ARBA" id="ARBA00022741"/>
    </source>
</evidence>
<dbReference type="Proteomes" id="UP000284706">
    <property type="component" value="Unassembled WGS sequence"/>
</dbReference>
<keyword evidence="6" id="KW-0547">Nucleotide-binding</keyword>
<feature type="transmembrane region" description="Helical" evidence="13">
    <location>
        <begin position="888"/>
        <end position="911"/>
    </location>
</feature>
<dbReference type="PANTHER" id="PTHR48041">
    <property type="entry name" value="ABC TRANSPORTER G FAMILY MEMBER 28"/>
    <property type="match status" value="1"/>
</dbReference>
<dbReference type="GO" id="GO:0005789">
    <property type="term" value="C:endoplasmic reticulum membrane"/>
    <property type="evidence" value="ECO:0007669"/>
    <property type="project" value="UniProtKB-SubCell"/>
</dbReference>
<feature type="transmembrane region" description="Helical" evidence="13">
    <location>
        <begin position="1009"/>
        <end position="1042"/>
    </location>
</feature>
<dbReference type="InterPro" id="IPR027417">
    <property type="entry name" value="P-loop_NTPase"/>
</dbReference>
<dbReference type="PROSITE" id="PS00211">
    <property type="entry name" value="ABC_TRANSPORTER_1"/>
    <property type="match status" value="1"/>
</dbReference>
<protein>
    <recommendedName>
        <fullName evidence="15">ABC transporter domain-containing protein</fullName>
    </recommendedName>
</protein>
<evidence type="ECO:0000256" key="9">
    <source>
        <dbReference type="ARBA" id="ARBA00022989"/>
    </source>
</evidence>
<feature type="domain" description="ABC transporter" evidence="15">
    <location>
        <begin position="448"/>
        <end position="691"/>
    </location>
</feature>
<feature type="compositionally biased region" description="Low complexity" evidence="12">
    <location>
        <begin position="753"/>
        <end position="773"/>
    </location>
</feature>
<feature type="compositionally biased region" description="Low complexity" evidence="12">
    <location>
        <begin position="715"/>
        <end position="727"/>
    </location>
</feature>
<keyword evidence="11" id="KW-0325">Glycoprotein</keyword>
<proteinExistence type="inferred from homology"/>
<dbReference type="EMBL" id="NHYE01001141">
    <property type="protein sequence ID" value="PPQ98187.1"/>
    <property type="molecule type" value="Genomic_DNA"/>
</dbReference>
<dbReference type="GO" id="GO:0005524">
    <property type="term" value="F:ATP binding"/>
    <property type="evidence" value="ECO:0007669"/>
    <property type="project" value="UniProtKB-KW"/>
</dbReference>
<evidence type="ECO:0000256" key="5">
    <source>
        <dbReference type="ARBA" id="ARBA00022729"/>
    </source>
</evidence>
<name>A0A409Y582_9AGAR</name>
<evidence type="ECO:0000256" key="1">
    <source>
        <dbReference type="ARBA" id="ARBA00004477"/>
    </source>
</evidence>
<dbReference type="Pfam" id="PF19055">
    <property type="entry name" value="ABC2_membrane_7"/>
    <property type="match status" value="1"/>
</dbReference>
<dbReference type="CDD" id="cd03213">
    <property type="entry name" value="ABCG_EPDR"/>
    <property type="match status" value="1"/>
</dbReference>
<feature type="region of interest" description="Disordered" evidence="12">
    <location>
        <begin position="715"/>
        <end position="734"/>
    </location>
</feature>
<dbReference type="OrthoDB" id="66620at2759"/>
<feature type="transmembrane region" description="Helical" evidence="13">
    <location>
        <begin position="1114"/>
        <end position="1140"/>
    </location>
</feature>
<dbReference type="InterPro" id="IPR013525">
    <property type="entry name" value="ABC2_TM"/>
</dbReference>
<evidence type="ECO:0000256" key="13">
    <source>
        <dbReference type="SAM" id="Phobius"/>
    </source>
</evidence>
<keyword evidence="3" id="KW-0813">Transport</keyword>
<evidence type="ECO:0000256" key="8">
    <source>
        <dbReference type="ARBA" id="ARBA00022840"/>
    </source>
</evidence>
<dbReference type="SMART" id="SM00382">
    <property type="entry name" value="AAA"/>
    <property type="match status" value="1"/>
</dbReference>
<keyword evidence="7" id="KW-0256">Endoplasmic reticulum</keyword>
<feature type="region of interest" description="Disordered" evidence="12">
    <location>
        <begin position="749"/>
        <end position="773"/>
    </location>
</feature>
<keyword evidence="10 13" id="KW-0472">Membrane</keyword>
<evidence type="ECO:0000256" key="4">
    <source>
        <dbReference type="ARBA" id="ARBA00022692"/>
    </source>
</evidence>
<evidence type="ECO:0000256" key="2">
    <source>
        <dbReference type="ARBA" id="ARBA00005814"/>
    </source>
</evidence>
<dbReference type="GO" id="GO:0140359">
    <property type="term" value="F:ABC-type transporter activity"/>
    <property type="evidence" value="ECO:0007669"/>
    <property type="project" value="InterPro"/>
</dbReference>
<dbReference type="STRING" id="231916.A0A409Y582"/>
<gene>
    <name evidence="16" type="ORF">CVT26_003233</name>
</gene>
<sequence>MGKAATVWGRLSPALSIRMLPASLLLLLLCPVGGAAARNTSYAGSRQQPMTPANRSSVLDLVRWLQPSRGHDPTRQVISVELQMLNGNDNPHPPMLFIQQRNARPASTACFPPSHVASLQNVTSTTGNATARLDGLASTVYNPVRDLYSIFPELVLNQLLHVLECDSLADGEHRRPREDGKSCECKDGWGGINCNVCQNDNACVGFPLAGEITNGEEVSNMTCYKGGETVFNNHQMCNVTNRKILDMLPDRPPQVTFSCTAQDSECAFQFWTAEVESFYCSLQECKSSRTPEYNTNTTVYACEKIQCKCVPGRFICGENGSVDISDFLTEEIKGPAKFSCKSGQGCRFEEPAMNDLIDQMFGDPYISLTCEGGECLHYSQVPGYVPPPKPDNTLWVGLSVAGALLFVLVVFLILWYTGQANRGGDLGQIRLPEHESARLMAEHVPASLHFSHLSYTLPSGRPILNNVSGSVRPGQVLAIMGASGAGKSTLLDILARKRKLGSVSGTMLINGREVDDKEFKEVVGVGYVDQEDTLMSTLTVYETVLYSALLRLPREMSFEAKKFRTLETMEELGILGIRDMRIGKSGQRTISGGEKRRVSIACELVTSPSILFLDEPTSGLDAYNAYNVVDSLVSLAKNYNRTVIFTIHQPRSNIVSLFDRLVVLGAGKRGGETVYSGDVRKCAAYFESVGLGCPPGFNIADYLIDLTMQATANEQSESVSQTTTTVEGLSAAPSERNLNLGDAELGLRELHSGHSSPSSSTANNTSNGGTSATAKLLNNANANAATITLRGLVETFAESDVAAEIRAEGETMRNEAVRNDNHVAAVPAPDEGAADAATGNGGAAPVNNSLPDVVQETTLLRGRKRASWATQFRILSGRAFKNLYRDPALLTAHYSSAIVLAVICGLFYHNITNDIPGFQNRLGIFFFTLALFGFSCLSSLGLFANERILFMRERANGYYSSFTYFASKILFDILPLRLIPPLMFGAIVYGLVGLVPTVAAFWKFMLTLVLFNLTTASVVLLLSVAFASVSVGSLVGTLIMLFNLLFTGLLINRSSVTPAFEWLHTISFFHAAFEALAVNELRYLQLKEVRYGVELDVPAATILSIFGLRAQSFWWPNISLLGIFFVTFTTASYLILHFFVKERR</sequence>
<feature type="transmembrane region" description="Helical" evidence="13">
    <location>
        <begin position="394"/>
        <end position="416"/>
    </location>
</feature>
<dbReference type="PANTHER" id="PTHR48041:SF2">
    <property type="entry name" value="ATP-DEPENDENT PERMEASE-RELATED"/>
    <property type="match status" value="1"/>
</dbReference>
<evidence type="ECO:0000256" key="3">
    <source>
        <dbReference type="ARBA" id="ARBA00022448"/>
    </source>
</evidence>
<organism evidence="16 17">
    <name type="scientific">Gymnopilus dilepis</name>
    <dbReference type="NCBI Taxonomy" id="231916"/>
    <lineage>
        <taxon>Eukaryota</taxon>
        <taxon>Fungi</taxon>
        <taxon>Dikarya</taxon>
        <taxon>Basidiomycota</taxon>
        <taxon>Agaricomycotina</taxon>
        <taxon>Agaricomycetes</taxon>
        <taxon>Agaricomycetidae</taxon>
        <taxon>Agaricales</taxon>
        <taxon>Agaricineae</taxon>
        <taxon>Hymenogastraceae</taxon>
        <taxon>Gymnopilus</taxon>
    </lineage>
</organism>
<evidence type="ECO:0000313" key="16">
    <source>
        <dbReference type="EMBL" id="PPQ98187.1"/>
    </source>
</evidence>
<comment type="similarity">
    <text evidence="2">Belongs to the ABC transporter superfamily. ABCG family. Eye pigment precursor importer (TC 3.A.1.204) subfamily.</text>
</comment>
<dbReference type="Pfam" id="PF01061">
    <property type="entry name" value="ABC2_membrane"/>
    <property type="match status" value="1"/>
</dbReference>
<evidence type="ECO:0000256" key="7">
    <source>
        <dbReference type="ARBA" id="ARBA00022824"/>
    </source>
</evidence>
<comment type="subcellular location">
    <subcellularLocation>
        <location evidence="1">Endoplasmic reticulum membrane</location>
        <topology evidence="1">Multi-pass membrane protein</topology>
    </subcellularLocation>
</comment>
<feature type="chain" id="PRO_5019245663" description="ABC transporter domain-containing protein" evidence="14">
    <location>
        <begin position="38"/>
        <end position="1144"/>
    </location>
</feature>
<evidence type="ECO:0000256" key="10">
    <source>
        <dbReference type="ARBA" id="ARBA00023136"/>
    </source>
</evidence>
<evidence type="ECO:0000313" key="17">
    <source>
        <dbReference type="Proteomes" id="UP000284706"/>
    </source>
</evidence>
<dbReference type="Pfam" id="PF00005">
    <property type="entry name" value="ABC_tran"/>
    <property type="match status" value="1"/>
</dbReference>
<evidence type="ECO:0000256" key="14">
    <source>
        <dbReference type="SAM" id="SignalP"/>
    </source>
</evidence>
<evidence type="ECO:0000256" key="12">
    <source>
        <dbReference type="SAM" id="MobiDB-lite"/>
    </source>
</evidence>
<dbReference type="AlphaFoldDB" id="A0A409Y582"/>
<evidence type="ECO:0000256" key="11">
    <source>
        <dbReference type="ARBA" id="ARBA00023180"/>
    </source>
</evidence>
<dbReference type="PROSITE" id="PS50893">
    <property type="entry name" value="ABC_TRANSPORTER_2"/>
    <property type="match status" value="1"/>
</dbReference>
<dbReference type="FunFam" id="3.40.50.300:FF:000702">
    <property type="entry name" value="ABC transporter (Adp1)"/>
    <property type="match status" value="1"/>
</dbReference>
<feature type="transmembrane region" description="Helical" evidence="13">
    <location>
        <begin position="923"/>
        <end position="944"/>
    </location>
</feature>